<protein>
    <recommendedName>
        <fullName evidence="3">Branched-subunit amino acid aminotransferase/4-amino-4-deoxychorismate lyase</fullName>
    </recommendedName>
</protein>
<sequence>MDLTWADDALAPHSPAADEVVLVSDSWLLDEGRVLAQDVHRDRFLASVERVDAHLRFEAEAFWAASVAHLPLEGRWFPRLRLAAPSADDRPAFELAVRPAPTTTTSLTLVTASHDPRREPLTKGPDLVRLEALRQEARAQGADAAVILSPGGLVVEGDYTSLVWWRGDALCVVDDESARLPGVTERSLVTLATALGVEILRDETDPEGLDGLEVWALNSLHGARIATRWSDGPALAEQPGRLRLWRTRLDALRRPLR</sequence>
<proteinExistence type="predicted"/>
<dbReference type="Proteomes" id="UP001501594">
    <property type="component" value="Unassembled WGS sequence"/>
</dbReference>
<gene>
    <name evidence="1" type="ORF">GCM10022256_05930</name>
</gene>
<reference evidence="2" key="1">
    <citation type="journal article" date="2019" name="Int. J. Syst. Evol. Microbiol.">
        <title>The Global Catalogue of Microorganisms (GCM) 10K type strain sequencing project: providing services to taxonomists for standard genome sequencing and annotation.</title>
        <authorList>
            <consortium name="The Broad Institute Genomics Platform"/>
            <consortium name="The Broad Institute Genome Sequencing Center for Infectious Disease"/>
            <person name="Wu L."/>
            <person name="Ma J."/>
        </authorList>
    </citation>
    <scope>NUCLEOTIDE SEQUENCE [LARGE SCALE GENOMIC DNA]</scope>
    <source>
        <strain evidence="2">JCM 17442</strain>
    </source>
</reference>
<keyword evidence="2" id="KW-1185">Reference proteome</keyword>
<comment type="caution">
    <text evidence="1">The sequence shown here is derived from an EMBL/GenBank/DDBJ whole genome shotgun (WGS) entry which is preliminary data.</text>
</comment>
<name>A0ABP8DYK7_9MICO</name>
<evidence type="ECO:0008006" key="3">
    <source>
        <dbReference type="Google" id="ProtNLM"/>
    </source>
</evidence>
<dbReference type="InterPro" id="IPR001544">
    <property type="entry name" value="Aminotrans_IV"/>
</dbReference>
<dbReference type="Pfam" id="PF01063">
    <property type="entry name" value="Aminotran_4"/>
    <property type="match status" value="1"/>
</dbReference>
<dbReference type="Gene3D" id="3.20.10.10">
    <property type="entry name" value="D-amino Acid Aminotransferase, subunit A, domain 2"/>
    <property type="match status" value="1"/>
</dbReference>
<dbReference type="RefSeq" id="WP_344793541.1">
    <property type="nucleotide sequence ID" value="NZ_BAABAU010000001.1"/>
</dbReference>
<dbReference type="InterPro" id="IPR036038">
    <property type="entry name" value="Aminotransferase-like"/>
</dbReference>
<evidence type="ECO:0000313" key="2">
    <source>
        <dbReference type="Proteomes" id="UP001501594"/>
    </source>
</evidence>
<dbReference type="EMBL" id="BAABAU010000001">
    <property type="protein sequence ID" value="GAA4264981.1"/>
    <property type="molecule type" value="Genomic_DNA"/>
</dbReference>
<accession>A0ABP8DYK7</accession>
<evidence type="ECO:0000313" key="1">
    <source>
        <dbReference type="EMBL" id="GAA4264981.1"/>
    </source>
</evidence>
<dbReference type="InterPro" id="IPR043132">
    <property type="entry name" value="BCAT-like_C"/>
</dbReference>
<organism evidence="1 2">
    <name type="scientific">Frondihabitans peucedani</name>
    <dbReference type="NCBI Taxonomy" id="598626"/>
    <lineage>
        <taxon>Bacteria</taxon>
        <taxon>Bacillati</taxon>
        <taxon>Actinomycetota</taxon>
        <taxon>Actinomycetes</taxon>
        <taxon>Micrococcales</taxon>
        <taxon>Microbacteriaceae</taxon>
        <taxon>Frondihabitans</taxon>
    </lineage>
</organism>
<dbReference type="SUPFAM" id="SSF56752">
    <property type="entry name" value="D-aminoacid aminotransferase-like PLP-dependent enzymes"/>
    <property type="match status" value="1"/>
</dbReference>